<dbReference type="Proteomes" id="UP000053611">
    <property type="component" value="Unassembled WGS sequence"/>
</dbReference>
<organism evidence="2 3">
    <name type="scientific">Cutaneotrichosporon oleaginosum</name>
    <dbReference type="NCBI Taxonomy" id="879819"/>
    <lineage>
        <taxon>Eukaryota</taxon>
        <taxon>Fungi</taxon>
        <taxon>Dikarya</taxon>
        <taxon>Basidiomycota</taxon>
        <taxon>Agaricomycotina</taxon>
        <taxon>Tremellomycetes</taxon>
        <taxon>Trichosporonales</taxon>
        <taxon>Trichosporonaceae</taxon>
        <taxon>Cutaneotrichosporon</taxon>
    </lineage>
</organism>
<gene>
    <name evidence="2" type="ORF">CC85DRAFT_330191</name>
</gene>
<feature type="region of interest" description="Disordered" evidence="1">
    <location>
        <begin position="221"/>
        <end position="243"/>
    </location>
</feature>
<proteinExistence type="predicted"/>
<feature type="compositionally biased region" description="Acidic residues" evidence="1">
    <location>
        <begin position="149"/>
        <end position="159"/>
    </location>
</feature>
<dbReference type="GeneID" id="28987508"/>
<accession>A0A0J0XG54</accession>
<dbReference type="AlphaFoldDB" id="A0A0J0XG54"/>
<name>A0A0J0XG54_9TREE</name>
<dbReference type="RefSeq" id="XP_018276549.1">
    <property type="nucleotide sequence ID" value="XM_018426905.1"/>
</dbReference>
<reference evidence="2 3" key="1">
    <citation type="submission" date="2015-03" db="EMBL/GenBank/DDBJ databases">
        <title>Genomics and transcriptomics of the oil-accumulating basidiomycete yeast T. oleaginosus allow insights into substrate utilization and the diverse evolutionary trajectories of mating systems in fungi.</title>
        <authorList>
            <consortium name="DOE Joint Genome Institute"/>
            <person name="Kourist R."/>
            <person name="Kracht O."/>
            <person name="Bracharz F."/>
            <person name="Lipzen A."/>
            <person name="Nolan M."/>
            <person name="Ohm R."/>
            <person name="Grigoriev I."/>
            <person name="Sun S."/>
            <person name="Heitman J."/>
            <person name="Bruck T."/>
            <person name="Nowrousian M."/>
        </authorList>
    </citation>
    <scope>NUCLEOTIDE SEQUENCE [LARGE SCALE GENOMIC DNA]</scope>
    <source>
        <strain evidence="2 3">IBC0246</strain>
    </source>
</reference>
<evidence type="ECO:0000313" key="3">
    <source>
        <dbReference type="Proteomes" id="UP000053611"/>
    </source>
</evidence>
<feature type="region of interest" description="Disordered" evidence="1">
    <location>
        <begin position="131"/>
        <end position="170"/>
    </location>
</feature>
<keyword evidence="3" id="KW-1185">Reference proteome</keyword>
<evidence type="ECO:0000313" key="2">
    <source>
        <dbReference type="EMBL" id="KLT40058.1"/>
    </source>
</evidence>
<evidence type="ECO:0000256" key="1">
    <source>
        <dbReference type="SAM" id="MobiDB-lite"/>
    </source>
</evidence>
<feature type="region of interest" description="Disordered" evidence="1">
    <location>
        <begin position="1"/>
        <end position="31"/>
    </location>
</feature>
<dbReference type="EMBL" id="KQ087242">
    <property type="protein sequence ID" value="KLT40058.1"/>
    <property type="molecule type" value="Genomic_DNA"/>
</dbReference>
<sequence>MSDLPDQKRQLRDAHARAAAEPTTADIYGQRHGIPDDVQAALQNVGRRNRMMVSQGRSFQPTQSLPILPSSSGIFLSDRDAQAQARLIVKDDLRLRELQPYSSTSTNALSLSPRTRAAELDARIRFNPDGEAVLERRRGHKRGGADADAGSDTEEDEPDAVNHALPPPNAQAARPMAAAADDFPPVFTAPTSVPELFGAMPPPPVPTRAFAGMPRRQLRPTMSAPVGRLGSEQGGLRGFGMAVDDDDDGFDVADWAADQEGAGDIGGWARSEQF</sequence>
<protein>
    <submittedName>
        <fullName evidence="2">Uncharacterized protein</fullName>
    </submittedName>
</protein>
<dbReference type="OrthoDB" id="2571298at2759"/>
<feature type="compositionally biased region" description="Basic and acidic residues" evidence="1">
    <location>
        <begin position="1"/>
        <end position="18"/>
    </location>
</feature>